<dbReference type="PANTHER" id="PTHR30146:SF154">
    <property type="entry name" value="TRANSCRIPTION REGULATOR, MEMBER OF GALR FAMILY"/>
    <property type="match status" value="1"/>
</dbReference>
<dbReference type="PRINTS" id="PR00036">
    <property type="entry name" value="HTHLACI"/>
</dbReference>
<dbReference type="GO" id="GO:0000976">
    <property type="term" value="F:transcription cis-regulatory region binding"/>
    <property type="evidence" value="ECO:0007669"/>
    <property type="project" value="TreeGrafter"/>
</dbReference>
<dbReference type="PANTHER" id="PTHR30146">
    <property type="entry name" value="LACI-RELATED TRANSCRIPTIONAL REPRESSOR"/>
    <property type="match status" value="1"/>
</dbReference>
<dbReference type="GO" id="GO:0003700">
    <property type="term" value="F:DNA-binding transcription factor activity"/>
    <property type="evidence" value="ECO:0007669"/>
    <property type="project" value="TreeGrafter"/>
</dbReference>
<gene>
    <name evidence="5" type="ORF">SAMN05444373_102118</name>
</gene>
<dbReference type="CDD" id="cd06267">
    <property type="entry name" value="PBP1_LacI_sugar_binding-like"/>
    <property type="match status" value="1"/>
</dbReference>
<protein>
    <submittedName>
        <fullName evidence="5">Transcriptional regulator, LacI family</fullName>
    </submittedName>
</protein>
<dbReference type="Pfam" id="PF00356">
    <property type="entry name" value="LacI"/>
    <property type="match status" value="1"/>
</dbReference>
<dbReference type="Gene3D" id="3.40.50.2300">
    <property type="match status" value="2"/>
</dbReference>
<reference evidence="5 6" key="1">
    <citation type="submission" date="2016-11" db="EMBL/GenBank/DDBJ databases">
        <authorList>
            <person name="Varghese N."/>
            <person name="Submissions S."/>
        </authorList>
    </citation>
    <scope>NUCLEOTIDE SEQUENCE [LARGE SCALE GENOMIC DNA]</scope>
    <source>
        <strain evidence="5 6">DSM 19027</strain>
    </source>
</reference>
<dbReference type="Pfam" id="PF13377">
    <property type="entry name" value="Peripla_BP_3"/>
    <property type="match status" value="1"/>
</dbReference>
<keyword evidence="6" id="KW-1185">Reference proteome</keyword>
<evidence type="ECO:0000259" key="4">
    <source>
        <dbReference type="PROSITE" id="PS50932"/>
    </source>
</evidence>
<dbReference type="SMART" id="SM00354">
    <property type="entry name" value="HTH_LACI"/>
    <property type="match status" value="1"/>
</dbReference>
<dbReference type="SUPFAM" id="SSF53822">
    <property type="entry name" value="Periplasmic binding protein-like I"/>
    <property type="match status" value="1"/>
</dbReference>
<evidence type="ECO:0000313" key="5">
    <source>
        <dbReference type="EMBL" id="SHJ04830.1"/>
    </source>
</evidence>
<dbReference type="InterPro" id="IPR000843">
    <property type="entry name" value="HTH_LacI"/>
</dbReference>
<dbReference type="AlphaFoldDB" id="A0A1M6G4K1"/>
<dbReference type="InterPro" id="IPR046335">
    <property type="entry name" value="LacI/GalR-like_sensor"/>
</dbReference>
<dbReference type="EMBL" id="FQZP01000021">
    <property type="protein sequence ID" value="SHJ04830.1"/>
    <property type="molecule type" value="Genomic_DNA"/>
</dbReference>
<feature type="domain" description="HTH lacI-type" evidence="4">
    <location>
        <begin position="1"/>
        <end position="56"/>
    </location>
</feature>
<sequence>MTIKDVAALAGVSVATVSRVLSNADYPVSKELRSKVEQAAKELSFAYTSAPRSSKAYHDKEIAVVIPNISNPFYMQTINGISTVCYEKGYQMLLCNSMQDVEREEQILQDLYSRRVTGVIVSSISEDPRLLAKYTEKGMTFIQLDQNYEGSGVYSINYDSRLGARIAVRHLIENGHKRIAFISTPLTRWTRREIYKGYLEQLKKTDIEYDEKLVFIADTDGMGNLSKDETRTGAAMARKLVESKCNATAILCVNDMVAFGAIHALNEMGVAVPDDISVVGFDDIPLAESFVPALTTVHFPAYETGRIAAIMLIDYLANGKQSNTPLKMNMEPRLVERRSVRNLCR</sequence>
<keyword evidence="1" id="KW-0805">Transcription regulation</keyword>
<dbReference type="InterPro" id="IPR028082">
    <property type="entry name" value="Peripla_BP_I"/>
</dbReference>
<dbReference type="Proteomes" id="UP000324781">
    <property type="component" value="Unassembled WGS sequence"/>
</dbReference>
<dbReference type="PROSITE" id="PS50932">
    <property type="entry name" value="HTH_LACI_2"/>
    <property type="match status" value="1"/>
</dbReference>
<accession>A0A1M6G4K1</accession>
<keyword evidence="3" id="KW-0804">Transcription</keyword>
<evidence type="ECO:0000256" key="2">
    <source>
        <dbReference type="ARBA" id="ARBA00023125"/>
    </source>
</evidence>
<evidence type="ECO:0000256" key="1">
    <source>
        <dbReference type="ARBA" id="ARBA00023015"/>
    </source>
</evidence>
<name>A0A1M6G4K1_9FIRM</name>
<evidence type="ECO:0000256" key="3">
    <source>
        <dbReference type="ARBA" id="ARBA00023163"/>
    </source>
</evidence>
<dbReference type="InterPro" id="IPR010982">
    <property type="entry name" value="Lambda_DNA-bd_dom_sf"/>
</dbReference>
<dbReference type="PROSITE" id="PS00356">
    <property type="entry name" value="HTH_LACI_1"/>
    <property type="match status" value="1"/>
</dbReference>
<organism evidence="5 6">
    <name type="scientific">Thermoclostridium caenicola</name>
    <dbReference type="NCBI Taxonomy" id="659425"/>
    <lineage>
        <taxon>Bacteria</taxon>
        <taxon>Bacillati</taxon>
        <taxon>Bacillota</taxon>
        <taxon>Clostridia</taxon>
        <taxon>Eubacteriales</taxon>
        <taxon>Oscillospiraceae</taxon>
        <taxon>Thermoclostridium</taxon>
    </lineage>
</organism>
<dbReference type="CDD" id="cd01392">
    <property type="entry name" value="HTH_LacI"/>
    <property type="match status" value="1"/>
</dbReference>
<keyword evidence="2" id="KW-0238">DNA-binding</keyword>
<dbReference type="SUPFAM" id="SSF47413">
    <property type="entry name" value="lambda repressor-like DNA-binding domains"/>
    <property type="match status" value="1"/>
</dbReference>
<dbReference type="Gene3D" id="1.10.260.40">
    <property type="entry name" value="lambda repressor-like DNA-binding domains"/>
    <property type="match status" value="1"/>
</dbReference>
<evidence type="ECO:0000313" key="6">
    <source>
        <dbReference type="Proteomes" id="UP000324781"/>
    </source>
</evidence>
<proteinExistence type="predicted"/>